<evidence type="ECO:0000259" key="13">
    <source>
        <dbReference type="PROSITE" id="PS50089"/>
    </source>
</evidence>
<feature type="chain" id="PRO_5042823048" description="RING finger protein 215" evidence="12">
    <location>
        <begin position="19"/>
        <end position="665"/>
    </location>
</feature>
<dbReference type="Gene3D" id="3.50.30.30">
    <property type="match status" value="1"/>
</dbReference>
<evidence type="ECO:0000313" key="15">
    <source>
        <dbReference type="Proteomes" id="UP001333110"/>
    </source>
</evidence>
<evidence type="ECO:0000256" key="2">
    <source>
        <dbReference type="ARBA" id="ARBA00022692"/>
    </source>
</evidence>
<sequence length="665" mass="67105">MAAVRAALLAPLLALCRGGPGPAPAARVEVAVAGPGPGPGAGSGAGAAAGPGGSYTLRGAVLGAGGGRGGPGRGAPRAEEEEEEEIRGRLLLVSTGTGGRAPGGAGGTGRGAGTGGGAGLGGGAVGTEGLGGAGGPGEGMGGREQWEPGGTGRGWRGAVGTGGGSGGAVGTGGQRAPGRGCGHWGGMGRGEQRALEGTGRHWGSVGGQGHWGRGGSGGTGRGRQRGAPLAGVPSGSGEAQAGMGGSGGQVLCPVPPRPLSPSPRSARLPRAPGDVGVLWGALSLGRPSRLSPPLAPPCPQVGDAEPELGAADSWIGVVPVGEEPAEAPRRAKEESFTAAVVSKMKRALVLGASALLILALNQNAIRELDVSQLLAKPVIVIQSSDNVTKLLGALLRYGLGQLGETVALRLAPSLAMTAGGCPGGASPTAPRVCWAGFELARGLRATAKITYQAVLLENLGVTLTLWSTCGLSRGGLYGEWQGVICTGENSSQVQKYLQQLWNTILLIALLLCTGVIVQAQRQSRQDPSEQDAELDLKQHIRRRLSALKTRRYHPGKPLRSRACEIDSCAVCLDQFHKSQWLRVLPCSHEFHRDCVDPWLLLQQTCPLCKRNVLGESRAGAPPCPPRGPGSTPVPGRGLGRKRCPPGSPCDGPPPLCLPGNCCTES</sequence>
<keyword evidence="8" id="KW-0325">Glycoprotein</keyword>
<keyword evidence="6" id="KW-1133">Transmembrane helix</keyword>
<reference evidence="14 15" key="1">
    <citation type="journal article" date="2023" name="J. Hered.">
        <title>Chromosome-level genome of the wood stork (Mycteria americana) provides insight into avian chromosome evolution.</title>
        <authorList>
            <person name="Flamio R. Jr."/>
            <person name="Ramstad K.M."/>
        </authorList>
    </citation>
    <scope>NUCLEOTIDE SEQUENCE [LARGE SCALE GENOMIC DNA]</scope>
    <source>
        <strain evidence="14">JAX WOST 10</strain>
    </source>
</reference>
<evidence type="ECO:0000256" key="9">
    <source>
        <dbReference type="ARBA" id="ARBA00074611"/>
    </source>
</evidence>
<evidence type="ECO:0000313" key="14">
    <source>
        <dbReference type="EMBL" id="KAK4813207.1"/>
    </source>
</evidence>
<dbReference type="Proteomes" id="UP001333110">
    <property type="component" value="Unassembled WGS sequence"/>
</dbReference>
<gene>
    <name evidence="14" type="ORF">QYF61_018008</name>
</gene>
<evidence type="ECO:0000256" key="1">
    <source>
        <dbReference type="ARBA" id="ARBA00004141"/>
    </source>
</evidence>
<dbReference type="Gene3D" id="3.30.40.10">
    <property type="entry name" value="Zinc/RING finger domain, C3HC4 (zinc finger)"/>
    <property type="match status" value="1"/>
</dbReference>
<dbReference type="SMART" id="SM00184">
    <property type="entry name" value="RING"/>
    <property type="match status" value="1"/>
</dbReference>
<feature type="compositionally biased region" description="Gly residues" evidence="11">
    <location>
        <begin position="96"/>
        <end position="117"/>
    </location>
</feature>
<dbReference type="GO" id="GO:0016020">
    <property type="term" value="C:membrane"/>
    <property type="evidence" value="ECO:0007669"/>
    <property type="project" value="UniProtKB-SubCell"/>
</dbReference>
<keyword evidence="2" id="KW-0812">Transmembrane</keyword>
<keyword evidence="15" id="KW-1185">Reference proteome</keyword>
<dbReference type="PANTHER" id="PTHR16200">
    <property type="entry name" value="RING ZINC FINGER"/>
    <property type="match status" value="1"/>
</dbReference>
<evidence type="ECO:0000256" key="8">
    <source>
        <dbReference type="ARBA" id="ARBA00023180"/>
    </source>
</evidence>
<dbReference type="InterPro" id="IPR001841">
    <property type="entry name" value="Znf_RING"/>
</dbReference>
<accession>A0AAN7MTT0</accession>
<keyword evidence="4 10" id="KW-0863">Zinc-finger</keyword>
<dbReference type="EMBL" id="JAUNZN010000013">
    <property type="protein sequence ID" value="KAK4813207.1"/>
    <property type="molecule type" value="Genomic_DNA"/>
</dbReference>
<keyword evidence="5" id="KW-0862">Zinc</keyword>
<feature type="compositionally biased region" description="Pro residues" evidence="11">
    <location>
        <begin position="645"/>
        <end position="654"/>
    </location>
</feature>
<dbReference type="InterPro" id="IPR013083">
    <property type="entry name" value="Znf_RING/FYVE/PHD"/>
</dbReference>
<dbReference type="InterPro" id="IPR051073">
    <property type="entry name" value="ZNRF3_Arkadia_E3_ligases"/>
</dbReference>
<evidence type="ECO:0000256" key="6">
    <source>
        <dbReference type="ARBA" id="ARBA00022989"/>
    </source>
</evidence>
<dbReference type="FunFam" id="3.30.40.10:FF:000315">
    <property type="entry name" value="RING finger protein 215"/>
    <property type="match status" value="1"/>
</dbReference>
<organism evidence="14 15">
    <name type="scientific">Mycteria americana</name>
    <name type="common">Wood stork</name>
    <dbReference type="NCBI Taxonomy" id="33587"/>
    <lineage>
        <taxon>Eukaryota</taxon>
        <taxon>Metazoa</taxon>
        <taxon>Chordata</taxon>
        <taxon>Craniata</taxon>
        <taxon>Vertebrata</taxon>
        <taxon>Euteleostomi</taxon>
        <taxon>Archelosauria</taxon>
        <taxon>Archosauria</taxon>
        <taxon>Dinosauria</taxon>
        <taxon>Saurischia</taxon>
        <taxon>Theropoda</taxon>
        <taxon>Coelurosauria</taxon>
        <taxon>Aves</taxon>
        <taxon>Neognathae</taxon>
        <taxon>Neoaves</taxon>
        <taxon>Aequornithes</taxon>
        <taxon>Ciconiiformes</taxon>
        <taxon>Ciconiidae</taxon>
        <taxon>Mycteria</taxon>
    </lineage>
</organism>
<feature type="region of interest" description="Disordered" evidence="11">
    <location>
        <begin position="197"/>
        <end position="269"/>
    </location>
</feature>
<keyword evidence="3" id="KW-0479">Metal-binding</keyword>
<protein>
    <recommendedName>
        <fullName evidence="9">RING finger protein 215</fullName>
    </recommendedName>
</protein>
<feature type="compositionally biased region" description="Gly residues" evidence="11">
    <location>
        <begin position="62"/>
        <end position="73"/>
    </location>
</feature>
<keyword evidence="12" id="KW-0732">Signal</keyword>
<name>A0AAN7MTT0_MYCAM</name>
<dbReference type="CDD" id="cd16670">
    <property type="entry name" value="RING-H2_RNF215"/>
    <property type="match status" value="1"/>
</dbReference>
<feature type="compositionally biased region" description="Gly residues" evidence="11">
    <location>
        <begin position="204"/>
        <end position="221"/>
    </location>
</feature>
<feature type="region of interest" description="Disordered" evidence="11">
    <location>
        <begin position="618"/>
        <end position="654"/>
    </location>
</feature>
<comment type="subcellular location">
    <subcellularLocation>
        <location evidence="1">Membrane</location>
        <topology evidence="1">Multi-pass membrane protein</topology>
    </subcellularLocation>
</comment>
<evidence type="ECO:0000256" key="12">
    <source>
        <dbReference type="SAM" id="SignalP"/>
    </source>
</evidence>
<proteinExistence type="predicted"/>
<keyword evidence="7" id="KW-0472">Membrane</keyword>
<evidence type="ECO:0000256" key="4">
    <source>
        <dbReference type="ARBA" id="ARBA00022771"/>
    </source>
</evidence>
<dbReference type="FunFam" id="3.50.30.30:FF:000031">
    <property type="entry name" value="RING finger protein 215"/>
    <property type="match status" value="1"/>
</dbReference>
<dbReference type="GO" id="GO:0008270">
    <property type="term" value="F:zinc ion binding"/>
    <property type="evidence" value="ECO:0007669"/>
    <property type="project" value="UniProtKB-KW"/>
</dbReference>
<evidence type="ECO:0000256" key="11">
    <source>
        <dbReference type="SAM" id="MobiDB-lite"/>
    </source>
</evidence>
<dbReference type="SUPFAM" id="SSF57850">
    <property type="entry name" value="RING/U-box"/>
    <property type="match status" value="1"/>
</dbReference>
<evidence type="ECO:0000256" key="10">
    <source>
        <dbReference type="PROSITE-ProRule" id="PRU00175"/>
    </source>
</evidence>
<feature type="signal peptide" evidence="12">
    <location>
        <begin position="1"/>
        <end position="18"/>
    </location>
</feature>
<feature type="domain" description="RING-type" evidence="13">
    <location>
        <begin position="568"/>
        <end position="609"/>
    </location>
</feature>
<dbReference type="Pfam" id="PF13639">
    <property type="entry name" value="zf-RING_2"/>
    <property type="match status" value="1"/>
</dbReference>
<evidence type="ECO:0000256" key="5">
    <source>
        <dbReference type="ARBA" id="ARBA00022833"/>
    </source>
</evidence>
<comment type="caution">
    <text evidence="14">The sequence shown here is derived from an EMBL/GenBank/DDBJ whole genome shotgun (WGS) entry which is preliminary data.</text>
</comment>
<evidence type="ECO:0000256" key="7">
    <source>
        <dbReference type="ARBA" id="ARBA00023136"/>
    </source>
</evidence>
<dbReference type="PROSITE" id="PS50089">
    <property type="entry name" value="ZF_RING_2"/>
    <property type="match status" value="1"/>
</dbReference>
<feature type="region of interest" description="Disordered" evidence="11">
    <location>
        <begin position="60"/>
        <end position="117"/>
    </location>
</feature>
<dbReference type="AlphaFoldDB" id="A0AAN7MTT0"/>
<evidence type="ECO:0000256" key="3">
    <source>
        <dbReference type="ARBA" id="ARBA00022723"/>
    </source>
</evidence>